<dbReference type="Proteomes" id="UP000807306">
    <property type="component" value="Unassembled WGS sequence"/>
</dbReference>
<comment type="caution">
    <text evidence="1">The sequence shown here is derived from an EMBL/GenBank/DDBJ whole genome shotgun (WGS) entry which is preliminary data.</text>
</comment>
<dbReference type="EMBL" id="MU157913">
    <property type="protein sequence ID" value="KAF9523629.1"/>
    <property type="molecule type" value="Genomic_DNA"/>
</dbReference>
<sequence length="466" mass="52816">MKFNPGRPHYSTDNLPMRTQEQYWDTINCLTNAATKKDETEITRATGVSRLPLCVASPAFIHPSFFPLDPFPLFYANCMVFLWDTMTSPTSTSEPIHFSKSAQLGVLIPPAMETLPSSFCGPIRDIHLKRNSQYKIYEWMAILHWYFIPIAIELSFNSVVLVTLALFVEAIEFEMTVKPRNKNDLNLLHGLISRFLLNYERLFIAGDPSKIVRARLCIFQLIHNRSIRLGSQATVERAIGEEAHNIHSKKAPFRNLTNIIYQRELFKILILVYPDLLESESPKPEPTSAPSTKLIQFHRIAWTKLASNANLTAEILAVSAHLGFNVVQWPPAGVEIQQWGKFKLANGNVLQSQLSKEHSTPTRQSEWFEANSSPKMPCSGSNLLYGHPVTLAVYTPLDNVKSSWATDSCLKVINVSSIRSLVGIWVGINTKEVYILRKHPGLAYLSTDERRFQEGDIEDNEEDNED</sequence>
<name>A0A9P6E775_9AGAR</name>
<proteinExistence type="predicted"/>
<reference evidence="1" key="1">
    <citation type="submission" date="2020-11" db="EMBL/GenBank/DDBJ databases">
        <authorList>
            <consortium name="DOE Joint Genome Institute"/>
            <person name="Ahrendt S."/>
            <person name="Riley R."/>
            <person name="Andreopoulos W."/>
            <person name="Labutti K."/>
            <person name="Pangilinan J."/>
            <person name="Ruiz-Duenas F.J."/>
            <person name="Barrasa J.M."/>
            <person name="Sanchez-Garcia M."/>
            <person name="Camarero S."/>
            <person name="Miyauchi S."/>
            <person name="Serrano A."/>
            <person name="Linde D."/>
            <person name="Babiker R."/>
            <person name="Drula E."/>
            <person name="Ayuso-Fernandez I."/>
            <person name="Pacheco R."/>
            <person name="Padilla G."/>
            <person name="Ferreira P."/>
            <person name="Barriuso J."/>
            <person name="Kellner H."/>
            <person name="Castanera R."/>
            <person name="Alfaro M."/>
            <person name="Ramirez L."/>
            <person name="Pisabarro A.G."/>
            <person name="Kuo A."/>
            <person name="Tritt A."/>
            <person name="Lipzen A."/>
            <person name="He G."/>
            <person name="Yan M."/>
            <person name="Ng V."/>
            <person name="Cullen D."/>
            <person name="Martin F."/>
            <person name="Rosso M.-N."/>
            <person name="Henrissat B."/>
            <person name="Hibbett D."/>
            <person name="Martinez A.T."/>
            <person name="Grigoriev I.V."/>
        </authorList>
    </citation>
    <scope>NUCLEOTIDE SEQUENCE</scope>
    <source>
        <strain evidence="1">CBS 506.95</strain>
    </source>
</reference>
<dbReference type="OrthoDB" id="3359887at2759"/>
<organism evidence="1 2">
    <name type="scientific">Crepidotus variabilis</name>
    <dbReference type="NCBI Taxonomy" id="179855"/>
    <lineage>
        <taxon>Eukaryota</taxon>
        <taxon>Fungi</taxon>
        <taxon>Dikarya</taxon>
        <taxon>Basidiomycota</taxon>
        <taxon>Agaricomycotina</taxon>
        <taxon>Agaricomycetes</taxon>
        <taxon>Agaricomycetidae</taxon>
        <taxon>Agaricales</taxon>
        <taxon>Agaricineae</taxon>
        <taxon>Crepidotaceae</taxon>
        <taxon>Crepidotus</taxon>
    </lineage>
</organism>
<keyword evidence="2" id="KW-1185">Reference proteome</keyword>
<evidence type="ECO:0000313" key="2">
    <source>
        <dbReference type="Proteomes" id="UP000807306"/>
    </source>
</evidence>
<protein>
    <submittedName>
        <fullName evidence="1">Uncharacterized protein</fullName>
    </submittedName>
</protein>
<dbReference type="AlphaFoldDB" id="A0A9P6E775"/>
<gene>
    <name evidence="1" type="ORF">CPB83DRAFT_871548</name>
</gene>
<accession>A0A9P6E775</accession>
<evidence type="ECO:0000313" key="1">
    <source>
        <dbReference type="EMBL" id="KAF9523629.1"/>
    </source>
</evidence>